<evidence type="ECO:0000313" key="1">
    <source>
        <dbReference type="EMBL" id="RTE73099.1"/>
    </source>
</evidence>
<dbReference type="Proteomes" id="UP000287124">
    <property type="component" value="Unassembled WGS sequence"/>
</dbReference>
<sequence length="260" mass="28938">MAFPTASACVTSACCHYVKLTEQAIAMNLASTHAAILILKYHGVSACIVGEIALNYYNVPRVCHDLEICVPESRSVVAASLLCYTGLFEPFPSDSESNNYTEYRRGFPRVRTTLWAKPPQAITIFPAALFDLGPIEKHLVRFADCKVHISKEMSHLDAEDIAALPLPRLAPLLGGLAKRYLDTQDDMAMIAVEQLVDGMNLDEAWVERNLRYSDPALLRLVMNRIHGKKSRIDYYSDNTITCFISGPEEAESVRLIPGFE</sequence>
<reference evidence="1 2" key="1">
    <citation type="submission" date="2017-06" db="EMBL/GenBank/DDBJ databases">
        <title>Comparative genomic analysis of Ambrosia Fusariam Clade fungi.</title>
        <authorList>
            <person name="Stajich J.E."/>
            <person name="Carrillo J."/>
            <person name="Kijimoto T."/>
            <person name="Eskalen A."/>
            <person name="O'Donnell K."/>
            <person name="Kasson M."/>
        </authorList>
    </citation>
    <scope>NUCLEOTIDE SEQUENCE [LARGE SCALE GENOMIC DNA]</scope>
    <source>
        <strain evidence="1 2">UCR1854</strain>
    </source>
</reference>
<gene>
    <name evidence="1" type="ORF">BHE90_012493</name>
</gene>
<organism evidence="1 2">
    <name type="scientific">Fusarium euwallaceae</name>
    <dbReference type="NCBI Taxonomy" id="1147111"/>
    <lineage>
        <taxon>Eukaryota</taxon>
        <taxon>Fungi</taxon>
        <taxon>Dikarya</taxon>
        <taxon>Ascomycota</taxon>
        <taxon>Pezizomycotina</taxon>
        <taxon>Sordariomycetes</taxon>
        <taxon>Hypocreomycetidae</taxon>
        <taxon>Hypocreales</taxon>
        <taxon>Nectriaceae</taxon>
        <taxon>Fusarium</taxon>
        <taxon>Fusarium solani species complex</taxon>
    </lineage>
</organism>
<dbReference type="EMBL" id="MIKF01000279">
    <property type="protein sequence ID" value="RTE73099.1"/>
    <property type="molecule type" value="Genomic_DNA"/>
</dbReference>
<name>A0A430LBP0_9HYPO</name>
<keyword evidence="2" id="KW-1185">Reference proteome</keyword>
<accession>A0A430LBP0</accession>
<comment type="caution">
    <text evidence="1">The sequence shown here is derived from an EMBL/GenBank/DDBJ whole genome shotgun (WGS) entry which is preliminary data.</text>
</comment>
<protein>
    <submittedName>
        <fullName evidence="1">Uncharacterized protein</fullName>
    </submittedName>
</protein>
<evidence type="ECO:0000313" key="2">
    <source>
        <dbReference type="Proteomes" id="UP000287124"/>
    </source>
</evidence>
<proteinExistence type="predicted"/>
<dbReference type="AlphaFoldDB" id="A0A430LBP0"/>